<reference evidence="4 5" key="1">
    <citation type="journal article" date="2024" name="Science">
        <title>Giant polyketide synthase enzymes in the biosynthesis of giant marine polyether toxins.</title>
        <authorList>
            <person name="Fallon T.R."/>
            <person name="Shende V.V."/>
            <person name="Wierzbicki I.H."/>
            <person name="Pendleton A.L."/>
            <person name="Watervoot N.F."/>
            <person name="Auber R.P."/>
            <person name="Gonzalez D.J."/>
            <person name="Wisecaver J.H."/>
            <person name="Moore B.S."/>
        </authorList>
    </citation>
    <scope>NUCLEOTIDE SEQUENCE [LARGE SCALE GENOMIC DNA]</scope>
    <source>
        <strain evidence="4 5">12B1</strain>
    </source>
</reference>
<dbReference type="SUPFAM" id="SSF53448">
    <property type="entry name" value="Nucleotide-diphospho-sugar transferases"/>
    <property type="match status" value="1"/>
</dbReference>
<protein>
    <recommendedName>
        <fullName evidence="6">Hexosyltransferase</fullName>
    </recommendedName>
</protein>
<dbReference type="GO" id="GO:0016757">
    <property type="term" value="F:glycosyltransferase activity"/>
    <property type="evidence" value="ECO:0007669"/>
    <property type="project" value="InterPro"/>
</dbReference>
<dbReference type="EMBL" id="JBGBPQ010000021">
    <property type="protein sequence ID" value="KAL1503926.1"/>
    <property type="molecule type" value="Genomic_DNA"/>
</dbReference>
<evidence type="ECO:0000256" key="1">
    <source>
        <dbReference type="ARBA" id="ARBA00009105"/>
    </source>
</evidence>
<gene>
    <name evidence="4" type="ORF">AB1Y20_012387</name>
</gene>
<accession>A0AB34INC9</accession>
<name>A0AB34INC9_PRYPA</name>
<evidence type="ECO:0000313" key="5">
    <source>
        <dbReference type="Proteomes" id="UP001515480"/>
    </source>
</evidence>
<comment type="caution">
    <text evidence="4">The sequence shown here is derived from an EMBL/GenBank/DDBJ whole genome shotgun (WGS) entry which is preliminary data.</text>
</comment>
<keyword evidence="2" id="KW-0808">Transferase</keyword>
<sequence>MASDTQGYSPYGYGMDTPVRVRNTVSYGRGWMLLRSRGVGSNATGPCDPPQLASSCDCSSLWRASPADEPMPRCIASAACAPPLPPPPPAASAAIVFALSANASSLRFYFGGKAAAAYAAQLQLLLRALASLRAVRTALPVCLLASGERPPHAEARLAALGVRLIAAPPLAPPPWASPWARASFAKLRALALTQFERVILLDNDVVVFRNIDHLATLAAPAFVFGYKCYPRRELRTSLILLQPSRALWARAARLLRGAAHVFDDNGEGSVWRQLHEQAYELPAGYAALRSSNFSAAEWAQVHVLHDPNLLRGCKREGFVEAQVARRVKQLDIAAQAEMKLVGDIVSPKAASGGRGRRGRRRGRRLAR</sequence>
<dbReference type="Pfam" id="PF11051">
    <property type="entry name" value="Mannosyl_trans3"/>
    <property type="match status" value="1"/>
</dbReference>
<comment type="similarity">
    <text evidence="1">Belongs to the MNN1/MNT family.</text>
</comment>
<dbReference type="PANTHER" id="PTHR11183">
    <property type="entry name" value="GLYCOGENIN SUBFAMILY MEMBER"/>
    <property type="match status" value="1"/>
</dbReference>
<evidence type="ECO:0008006" key="6">
    <source>
        <dbReference type="Google" id="ProtNLM"/>
    </source>
</evidence>
<keyword evidence="5" id="KW-1185">Reference proteome</keyword>
<organism evidence="4 5">
    <name type="scientific">Prymnesium parvum</name>
    <name type="common">Toxic golden alga</name>
    <dbReference type="NCBI Taxonomy" id="97485"/>
    <lineage>
        <taxon>Eukaryota</taxon>
        <taxon>Haptista</taxon>
        <taxon>Haptophyta</taxon>
        <taxon>Prymnesiophyceae</taxon>
        <taxon>Prymnesiales</taxon>
        <taxon>Prymnesiaceae</taxon>
        <taxon>Prymnesium</taxon>
    </lineage>
</organism>
<evidence type="ECO:0000256" key="3">
    <source>
        <dbReference type="SAM" id="MobiDB-lite"/>
    </source>
</evidence>
<dbReference type="Gene3D" id="3.90.550.10">
    <property type="entry name" value="Spore Coat Polysaccharide Biosynthesis Protein SpsA, Chain A"/>
    <property type="match status" value="1"/>
</dbReference>
<dbReference type="AlphaFoldDB" id="A0AB34INC9"/>
<evidence type="ECO:0000256" key="2">
    <source>
        <dbReference type="ARBA" id="ARBA00022679"/>
    </source>
</evidence>
<feature type="compositionally biased region" description="Basic residues" evidence="3">
    <location>
        <begin position="354"/>
        <end position="367"/>
    </location>
</feature>
<dbReference type="Proteomes" id="UP001515480">
    <property type="component" value="Unassembled WGS sequence"/>
</dbReference>
<feature type="region of interest" description="Disordered" evidence="3">
    <location>
        <begin position="348"/>
        <end position="367"/>
    </location>
</feature>
<dbReference type="InterPro" id="IPR029044">
    <property type="entry name" value="Nucleotide-diphossugar_trans"/>
</dbReference>
<dbReference type="InterPro" id="IPR022751">
    <property type="entry name" value="Alpha_mannosyltransferase"/>
</dbReference>
<dbReference type="InterPro" id="IPR050587">
    <property type="entry name" value="GNT1/Glycosyltrans_8"/>
</dbReference>
<evidence type="ECO:0000313" key="4">
    <source>
        <dbReference type="EMBL" id="KAL1503926.1"/>
    </source>
</evidence>
<proteinExistence type="inferred from homology"/>